<accession>A0ABN3P4Q8</accession>
<evidence type="ECO:0000313" key="2">
    <source>
        <dbReference type="EMBL" id="GAA2557478.1"/>
    </source>
</evidence>
<keyword evidence="1" id="KW-1133">Transmembrane helix</keyword>
<sequence>MPPPCLVLSPVEQFRKGHVTTVEPRAAVGNAPALRALYFVRFTFAAVWAALLFAANSPLTLLAVNLLVLYPLFDVGAAVVDAYASRGAGVVRGLLSLNIAISLCGAVSLAIAGGSGMPAILRAWGAWAIVSGLVQLIVGIVRRRMGGQWPMMLAGGLSMLAGCSFILQASEQNPNLTTVAGYMMLGGIFFLISCLRLGPRSAPCGCRVCSG</sequence>
<keyword evidence="3" id="KW-1185">Reference proteome</keyword>
<organism evidence="2 3">
    <name type="scientific">Streptomyces levis</name>
    <dbReference type="NCBI Taxonomy" id="285566"/>
    <lineage>
        <taxon>Bacteria</taxon>
        <taxon>Bacillati</taxon>
        <taxon>Actinomycetota</taxon>
        <taxon>Actinomycetes</taxon>
        <taxon>Kitasatosporales</taxon>
        <taxon>Streptomycetaceae</taxon>
        <taxon>Streptomyces</taxon>
    </lineage>
</organism>
<dbReference type="Proteomes" id="UP001501095">
    <property type="component" value="Unassembled WGS sequence"/>
</dbReference>
<reference evidence="2 3" key="1">
    <citation type="journal article" date="2019" name="Int. J. Syst. Evol. Microbiol.">
        <title>The Global Catalogue of Microorganisms (GCM) 10K type strain sequencing project: providing services to taxonomists for standard genome sequencing and annotation.</title>
        <authorList>
            <consortium name="The Broad Institute Genomics Platform"/>
            <consortium name="The Broad Institute Genome Sequencing Center for Infectious Disease"/>
            <person name="Wu L."/>
            <person name="Ma J."/>
        </authorList>
    </citation>
    <scope>NUCLEOTIDE SEQUENCE [LARGE SCALE GENOMIC DNA]</scope>
    <source>
        <strain evidence="2 3">JCM 6924</strain>
    </source>
</reference>
<name>A0ABN3P4Q8_9ACTN</name>
<keyword evidence="1" id="KW-0812">Transmembrane</keyword>
<comment type="caution">
    <text evidence="2">The sequence shown here is derived from an EMBL/GenBank/DDBJ whole genome shotgun (WGS) entry which is preliminary data.</text>
</comment>
<keyword evidence="1" id="KW-0472">Membrane</keyword>
<evidence type="ECO:0000313" key="3">
    <source>
        <dbReference type="Proteomes" id="UP001501095"/>
    </source>
</evidence>
<protein>
    <submittedName>
        <fullName evidence="2">Membrane protein</fullName>
    </submittedName>
</protein>
<feature type="transmembrane region" description="Helical" evidence="1">
    <location>
        <begin position="95"/>
        <end position="113"/>
    </location>
</feature>
<feature type="transmembrane region" description="Helical" evidence="1">
    <location>
        <begin position="179"/>
        <end position="198"/>
    </location>
</feature>
<evidence type="ECO:0000256" key="1">
    <source>
        <dbReference type="SAM" id="Phobius"/>
    </source>
</evidence>
<proteinExistence type="predicted"/>
<feature type="transmembrane region" description="Helical" evidence="1">
    <location>
        <begin position="148"/>
        <end position="167"/>
    </location>
</feature>
<dbReference type="EMBL" id="BAAATM010000026">
    <property type="protein sequence ID" value="GAA2557478.1"/>
    <property type="molecule type" value="Genomic_DNA"/>
</dbReference>
<gene>
    <name evidence="2" type="ORF">GCM10010423_68910</name>
</gene>
<feature type="transmembrane region" description="Helical" evidence="1">
    <location>
        <begin position="119"/>
        <end position="141"/>
    </location>
</feature>